<dbReference type="Pfam" id="PF09324">
    <property type="entry name" value="Sec7-like_HDS"/>
    <property type="match status" value="1"/>
</dbReference>
<dbReference type="Pfam" id="PF20252">
    <property type="entry name" value="BIG2_C"/>
    <property type="match status" value="1"/>
</dbReference>
<organism evidence="5">
    <name type="scientific">Capitella teleta</name>
    <name type="common">Polychaete worm</name>
    <dbReference type="NCBI Taxonomy" id="283909"/>
    <lineage>
        <taxon>Eukaryota</taxon>
        <taxon>Metazoa</taxon>
        <taxon>Spiralia</taxon>
        <taxon>Lophotrochozoa</taxon>
        <taxon>Annelida</taxon>
        <taxon>Polychaeta</taxon>
        <taxon>Sedentaria</taxon>
        <taxon>Scolecida</taxon>
        <taxon>Capitellidae</taxon>
        <taxon>Capitella</taxon>
    </lineage>
</organism>
<reference evidence="5 7" key="2">
    <citation type="journal article" date="2013" name="Nature">
        <title>Insights into bilaterian evolution from three spiralian genomes.</title>
        <authorList>
            <person name="Simakov O."/>
            <person name="Marletaz F."/>
            <person name="Cho S.J."/>
            <person name="Edsinger-Gonzales E."/>
            <person name="Havlak P."/>
            <person name="Hellsten U."/>
            <person name="Kuo D.H."/>
            <person name="Larsson T."/>
            <person name="Lv J."/>
            <person name="Arendt D."/>
            <person name="Savage R."/>
            <person name="Osoegawa K."/>
            <person name="de Jong P."/>
            <person name="Grimwood J."/>
            <person name="Chapman J.A."/>
            <person name="Shapiro H."/>
            <person name="Aerts A."/>
            <person name="Otillar R.P."/>
            <person name="Terry A.Y."/>
            <person name="Boore J.L."/>
            <person name="Grigoriev I.V."/>
            <person name="Lindberg D.R."/>
            <person name="Seaver E.C."/>
            <person name="Weisblat D.A."/>
            <person name="Putnam N.H."/>
            <person name="Rokhsar D.S."/>
        </authorList>
    </citation>
    <scope>NUCLEOTIDE SEQUENCE</scope>
    <source>
        <strain evidence="5 7">I ESC-2004</strain>
    </source>
</reference>
<reference evidence="6" key="3">
    <citation type="submission" date="2015-06" db="UniProtKB">
        <authorList>
            <consortium name="EnsemblMetazoa"/>
        </authorList>
    </citation>
    <scope>IDENTIFICATION</scope>
</reference>
<dbReference type="OMA" id="CRNNPFD"/>
<dbReference type="PANTHER" id="PTHR10663:SF344">
    <property type="entry name" value="BREFELDIN A-INHIBITED GUANINE NUCLEOTIDE-EXCHANGE PROTEIN 3"/>
    <property type="match status" value="1"/>
</dbReference>
<dbReference type="InterPro" id="IPR016024">
    <property type="entry name" value="ARM-type_fold"/>
</dbReference>
<feature type="domain" description="SEC7" evidence="4">
    <location>
        <begin position="544"/>
        <end position="741"/>
    </location>
</feature>
<feature type="compositionally biased region" description="Basic and acidic residues" evidence="3">
    <location>
        <begin position="1918"/>
        <end position="1931"/>
    </location>
</feature>
<keyword evidence="7" id="KW-1185">Reference proteome</keyword>
<dbReference type="InterPro" id="IPR046455">
    <property type="entry name" value="Sec7/BIG1-like_C"/>
</dbReference>
<dbReference type="STRING" id="283909.R7T9X3"/>
<evidence type="ECO:0000256" key="1">
    <source>
        <dbReference type="ARBA" id="ARBA00004370"/>
    </source>
</evidence>
<evidence type="ECO:0000256" key="2">
    <source>
        <dbReference type="ARBA" id="ARBA00023136"/>
    </source>
</evidence>
<keyword evidence="2" id="KW-0472">Membrane</keyword>
<dbReference type="SUPFAM" id="SSF48371">
    <property type="entry name" value="ARM repeat"/>
    <property type="match status" value="1"/>
</dbReference>
<protein>
    <recommendedName>
        <fullName evidence="4">SEC7 domain-containing protein</fullName>
    </recommendedName>
</protein>
<evidence type="ECO:0000313" key="6">
    <source>
        <dbReference type="EnsemblMetazoa" id="CapteP215541"/>
    </source>
</evidence>
<sequence length="2082" mass="231222">MGSEGKVEDILSQLTKDATGNKHAALRQACQDSLAILNDKVITDSTEPCLLRAKCLVPFQLALESRSNKLALIGLSGVQRMLHDSRFQSSIETQNEELWLPMQVLQAVAMTPSLPEDVQVEVMKVLLNMAFSSAWCMNARVITKIAELCFSTYLAAPKQGMRKVIIKTLLRILEAFSKQSSDGFPSQDSKDNNPKVVLDAYRTSLHGSVRTAVRVTLNQLLTAIAERLHDSDQQQMGLEESDDVLAEFCPNEHHNAELHSLSQEVVTVLTWLCEKLSAAQMGSSGMLPQSTVPLLLDGVQAILSKVPKSIQDLPEFVDLIWQQLCPSVVGILGNPLADKTVMSQKSLSADEVGRGSGCSTSAPNIQMQAAKAIYGISVELVRLLGHRQTLRPVLESVFHRMLLYPPPVHRLEAIRSLKELLSSSENLLSLAGPTQADATELGSKSSSIASNNTKRKHQNCDLALLKLIIDSVQECCHCNDSTVCITCVDLVVDLLSSVERLAKGEGLTEAKVKEILWQYREEDSIIPTSPPNTQRDFTDSSEDSDGGLNYHVQKRRKEQMLARKRLESLRKPSEDSPDGDEMKTFSKATMKLHNEEEIGWKYKARKNASDFERLEKRCAQKYIQDLTQWLPDLLTSYSTIEANELIQKFASEFCDGLSSISGGDNSLANAILNADGVYLATYSALSLNLKLIMADYYDSDEKSLPIAESQFVDEVLHTGLLVYLTPTWLAEVFHQVINVNLLKQAGLQCNDSEKNPVIQLLTDLDGLGSRKNKGQMLCVYQEIEKELEGSPQRNTPAEEAGQKFARRIMLTCWDGILDVLSVLVNGKAACGITSSFSIMLNSREESWRARQAICSSLDGLQKAAKLSSVLGLQDRCGAVFAQLANASCVSELEEIKREMQQPDKKTAPQALAALTVSKPKLVRLHAAHALSMDVVLDIGMEMGSHAADCWLHVFRCCSHVSELEHVYFSSGKNQSTRQKIQRETATLPDPQEDLELGNLNGDYYSTVLPPEATPLPVVSMAELLQQSNLGRGIGNVDVAGGGILPPDLAAKVLCNLSQEVDKLYEDAASKLSLKALIHFSHELCRASQHQLSSYGAGNALSECNALEGTLPTNALHIYRLGDFVLRCIRSGRPLLHIMHVWSVVAPHFVDAANHRDHTISKKAVNCIHDVVTTLLSNQPELPHFQFNESLCKPFENLLCLELCTGDIQDQIVCSICELVEACTTEIKSGWRPLFGALRAVKIEYTADEAVNEARQRHVAAVLDVFDVFLNTDNVLVFANAAIDCILCLLKYVRGPGEFENEDDRDSDLEGDEPNSSAISNENLCLPALEYLTQCCSILASMWSMPACPVFDGAIRIKEDGIKVVDPCVPNFSLTDLHQSRFINNAPSCREDLSATQCERYVPVGLDEQDKNTGALHVWFLILEGLSSIVAACPKDYQPQTLDTLFSLMRSAAQVPGPEFVLHCANHLLLPMLQNWLRRGNQIAGYWDSATTANFKQCVGLCTDLVVEYIIQFAHIDELQIRVEFMLNQCLDVLCEIVAQPLETLSRIGCACIRHCLVSSGPLLTESMWYTAAKCLKSTCDVTLYCLHQLMMPFHAHSDNFYGDIGQVFLLESQRGTSAIIDYEAEGERSYIFLIYPPGGIEQQVPESQITRVPFRSVVVGLLSHQLLMQTIGCLLLQDSQISIKAENSLIRSNNGENSAFEGGESCAADHPPGMMRYLSTRSVLLLLSCLYDSYKMASEFDARPGLKFLIQKVAKADVACNMYKQAGMSFTFYLHALMEICIHQKTCSLETTKAILMERNGKSMNNELSDSQSCTQGTQDFNGMFLQQMKDIFREMCTLYVDMYLDKEGPNAADRLSSQTLVFLLVPQEEIPTLKRDRSLREMVAEKLRKKEEKLSRSPSVEEFPEENVNSSSTEDDSPVHRERTKSEAEDKVYTVATDATIKSLMSEYKKRKQVHSMPTFVKATRSHPAPPKYIKAKSSCPGDRVIEDQQQNSIMKDSEARLVSWIEMVCNVLQLLLQLSDCRFKAMLPVVSCSISQLICYSKHPRLREVLAAWNHKLSHLYGYASPDDVTPPKCPDRCSP</sequence>
<dbReference type="HOGENOM" id="CLU_000867_0_0_1"/>
<dbReference type="OrthoDB" id="10002886at2759"/>
<dbReference type="InterPro" id="IPR015403">
    <property type="entry name" value="Mon2/Sec7/BIG1-like_HDS"/>
</dbReference>
<dbReference type="InterPro" id="IPR000904">
    <property type="entry name" value="Sec7_dom"/>
</dbReference>
<dbReference type="Pfam" id="PF16213">
    <property type="entry name" value="DCB"/>
    <property type="match status" value="1"/>
</dbReference>
<feature type="region of interest" description="Disordered" evidence="3">
    <location>
        <begin position="1889"/>
        <end position="1931"/>
    </location>
</feature>
<dbReference type="GO" id="GO:0016020">
    <property type="term" value="C:membrane"/>
    <property type="evidence" value="ECO:0007669"/>
    <property type="project" value="UniProtKB-SubCell"/>
</dbReference>
<proteinExistence type="predicted"/>
<dbReference type="EMBL" id="AMQN01015685">
    <property type="status" value="NOT_ANNOTATED_CDS"/>
    <property type="molecule type" value="Genomic_DNA"/>
</dbReference>
<feature type="region of interest" description="Disordered" evidence="3">
    <location>
        <begin position="524"/>
        <end position="550"/>
    </location>
</feature>
<evidence type="ECO:0000259" key="4">
    <source>
        <dbReference type="SMART" id="SM00222"/>
    </source>
</evidence>
<dbReference type="EMBL" id="KB312144">
    <property type="protein sequence ID" value="ELT87809.1"/>
    <property type="molecule type" value="Genomic_DNA"/>
</dbReference>
<name>R7T9X3_CAPTE</name>
<dbReference type="GO" id="GO:0005085">
    <property type="term" value="F:guanyl-nucleotide exchange factor activity"/>
    <property type="evidence" value="ECO:0007669"/>
    <property type="project" value="InterPro"/>
</dbReference>
<dbReference type="EnsemblMetazoa" id="CapteT215541">
    <property type="protein sequence ID" value="CapteP215541"/>
    <property type="gene ID" value="CapteG215541"/>
</dbReference>
<dbReference type="InterPro" id="IPR032629">
    <property type="entry name" value="DCB_dom"/>
</dbReference>
<dbReference type="SMART" id="SM00222">
    <property type="entry name" value="Sec7"/>
    <property type="match status" value="1"/>
</dbReference>
<evidence type="ECO:0000313" key="7">
    <source>
        <dbReference type="Proteomes" id="UP000014760"/>
    </source>
</evidence>
<accession>R7T9X3</accession>
<gene>
    <name evidence="5" type="ORF">CAPTEDRAFT_215541</name>
</gene>
<dbReference type="PANTHER" id="PTHR10663">
    <property type="entry name" value="GUANYL-NUCLEOTIDE EXCHANGE FACTOR"/>
    <property type="match status" value="1"/>
</dbReference>
<dbReference type="Proteomes" id="UP000014760">
    <property type="component" value="Unassembled WGS sequence"/>
</dbReference>
<dbReference type="GO" id="GO:0032012">
    <property type="term" value="P:regulation of ARF protein signal transduction"/>
    <property type="evidence" value="ECO:0007669"/>
    <property type="project" value="InterPro"/>
</dbReference>
<evidence type="ECO:0000313" key="5">
    <source>
        <dbReference type="EMBL" id="ELT87809.1"/>
    </source>
</evidence>
<comment type="subcellular location">
    <subcellularLocation>
        <location evidence="1">Membrane</location>
    </subcellularLocation>
</comment>
<evidence type="ECO:0000256" key="3">
    <source>
        <dbReference type="SAM" id="MobiDB-lite"/>
    </source>
</evidence>
<reference evidence="7" key="1">
    <citation type="submission" date="2012-12" db="EMBL/GenBank/DDBJ databases">
        <authorList>
            <person name="Hellsten U."/>
            <person name="Grimwood J."/>
            <person name="Chapman J.A."/>
            <person name="Shapiro H."/>
            <person name="Aerts A."/>
            <person name="Otillar R.P."/>
            <person name="Terry A.Y."/>
            <person name="Boore J.L."/>
            <person name="Simakov O."/>
            <person name="Marletaz F."/>
            <person name="Cho S.-J."/>
            <person name="Edsinger-Gonzales E."/>
            <person name="Havlak P."/>
            <person name="Kuo D.-H."/>
            <person name="Larsson T."/>
            <person name="Lv J."/>
            <person name="Arendt D."/>
            <person name="Savage R."/>
            <person name="Osoegawa K."/>
            <person name="de Jong P."/>
            <person name="Lindberg D.R."/>
            <person name="Seaver E.C."/>
            <person name="Weisblat D.A."/>
            <person name="Putnam N.H."/>
            <person name="Grigoriev I.V."/>
            <person name="Rokhsar D.S."/>
        </authorList>
    </citation>
    <scope>NUCLEOTIDE SEQUENCE</scope>
    <source>
        <strain evidence="7">I ESC-2004</strain>
    </source>
</reference>
<dbReference type="EMBL" id="AMQN01015684">
    <property type="status" value="NOT_ANNOTATED_CDS"/>
    <property type="molecule type" value="Genomic_DNA"/>
</dbReference>
<dbReference type="FunCoup" id="R7T9X3">
    <property type="interactions" value="175"/>
</dbReference>